<accession>A0A0J6VTT6</accession>
<dbReference type="AlphaFoldDB" id="A0A0J6VTT6"/>
<dbReference type="SMR" id="A0A0J6VTT6"/>
<dbReference type="GO" id="GO:0003677">
    <property type="term" value="F:DNA binding"/>
    <property type="evidence" value="ECO:0007669"/>
    <property type="project" value="UniProtKB-KW"/>
</dbReference>
<proteinExistence type="predicted"/>
<evidence type="ECO:0000259" key="4">
    <source>
        <dbReference type="PROSITE" id="PS50206"/>
    </source>
</evidence>
<dbReference type="GO" id="GO:0003700">
    <property type="term" value="F:DNA-binding transcription factor activity"/>
    <property type="evidence" value="ECO:0007669"/>
    <property type="project" value="InterPro"/>
</dbReference>
<dbReference type="PRINTS" id="PR00778">
    <property type="entry name" value="HTHARSR"/>
</dbReference>
<dbReference type="PROSITE" id="PS50987">
    <property type="entry name" value="HTH_ARSR_2"/>
    <property type="match status" value="1"/>
</dbReference>
<reference evidence="6 7" key="1">
    <citation type="journal article" date="2015" name="Genome Biol. Evol.">
        <title>Characterization of Three Mycobacterium spp. with Potential Use in Bioremediation by Genome Sequencing and Comparative Genomics.</title>
        <authorList>
            <person name="Das S."/>
            <person name="Pettersson B.M."/>
            <person name="Behra P.R."/>
            <person name="Ramesh M."/>
            <person name="Dasgupta S."/>
            <person name="Bhattacharya A."/>
            <person name="Kirsebom L.A."/>
        </authorList>
    </citation>
    <scope>NUCLEOTIDE SEQUENCE [LARGE SCALE GENOMIC DNA]</scope>
    <source>
        <strain evidence="6 7">DSM 43826</strain>
    </source>
</reference>
<dbReference type="Gene3D" id="1.10.10.10">
    <property type="entry name" value="Winged helix-like DNA-binding domain superfamily/Winged helix DNA-binding domain"/>
    <property type="match status" value="1"/>
</dbReference>
<dbReference type="FunFam" id="3.40.250.10:FF:000039">
    <property type="entry name" value="ArsR family transcriptional regulator"/>
    <property type="match status" value="1"/>
</dbReference>
<dbReference type="InterPro" id="IPR011991">
    <property type="entry name" value="ArsR-like_HTH"/>
</dbReference>
<evidence type="ECO:0000256" key="1">
    <source>
        <dbReference type="ARBA" id="ARBA00023015"/>
    </source>
</evidence>
<feature type="domain" description="HTH arsR-type" evidence="5">
    <location>
        <begin position="6"/>
        <end position="107"/>
    </location>
</feature>
<protein>
    <submittedName>
        <fullName evidence="6">Biofilm growth-associated repressor</fullName>
    </submittedName>
</protein>
<dbReference type="PROSITE" id="PS50206">
    <property type="entry name" value="RHODANESE_3"/>
    <property type="match status" value="1"/>
</dbReference>
<dbReference type="InterPro" id="IPR036388">
    <property type="entry name" value="WH-like_DNA-bd_sf"/>
</dbReference>
<dbReference type="InterPro" id="IPR036390">
    <property type="entry name" value="WH_DNA-bd_sf"/>
</dbReference>
<dbReference type="PANTHER" id="PTHR43132:SF8">
    <property type="entry name" value="HTH-TYPE TRANSCRIPTIONAL REGULATOR KMTR"/>
    <property type="match status" value="1"/>
</dbReference>
<gene>
    <name evidence="6" type="primary">bigR_3</name>
    <name evidence="6" type="ORF">MCHLDSM_03873</name>
</gene>
<evidence type="ECO:0000256" key="3">
    <source>
        <dbReference type="ARBA" id="ARBA00023163"/>
    </source>
</evidence>
<dbReference type="STRING" id="37916.MCHLDSM_03873"/>
<dbReference type="NCBIfam" id="NF033788">
    <property type="entry name" value="HTH_metalloreg"/>
    <property type="match status" value="1"/>
</dbReference>
<keyword evidence="3" id="KW-0804">Transcription</keyword>
<evidence type="ECO:0000313" key="7">
    <source>
        <dbReference type="Proteomes" id="UP000036513"/>
    </source>
</evidence>
<feature type="domain" description="Rhodanese" evidence="4">
    <location>
        <begin position="129"/>
        <end position="218"/>
    </location>
</feature>
<evidence type="ECO:0000313" key="6">
    <source>
        <dbReference type="EMBL" id="KMO72888.1"/>
    </source>
</evidence>
<dbReference type="RefSeq" id="WP_048471319.1">
    <property type="nucleotide sequence ID" value="NZ_JYNL01000041.1"/>
</dbReference>
<dbReference type="PANTHER" id="PTHR43132">
    <property type="entry name" value="ARSENICAL RESISTANCE OPERON REPRESSOR ARSR-RELATED"/>
    <property type="match status" value="1"/>
</dbReference>
<dbReference type="SUPFAM" id="SSF46785">
    <property type="entry name" value="Winged helix' DNA-binding domain"/>
    <property type="match status" value="1"/>
</dbReference>
<evidence type="ECO:0000256" key="2">
    <source>
        <dbReference type="ARBA" id="ARBA00023125"/>
    </source>
</evidence>
<dbReference type="InterPro" id="IPR001845">
    <property type="entry name" value="HTH_ArsR_DNA-bd_dom"/>
</dbReference>
<dbReference type="SMART" id="SM00450">
    <property type="entry name" value="RHOD"/>
    <property type="match status" value="1"/>
</dbReference>
<keyword evidence="1" id="KW-0805">Transcription regulation</keyword>
<dbReference type="Gene3D" id="3.40.250.10">
    <property type="entry name" value="Rhodanese-like domain"/>
    <property type="match status" value="1"/>
</dbReference>
<comment type="caution">
    <text evidence="6">The sequence shown here is derived from an EMBL/GenBank/DDBJ whole genome shotgun (WGS) entry which is preliminary data.</text>
</comment>
<dbReference type="PATRIC" id="fig|37916.4.peg.3836"/>
<keyword evidence="2" id="KW-0238">DNA-binding</keyword>
<dbReference type="Pfam" id="PF01022">
    <property type="entry name" value="HTH_5"/>
    <property type="match status" value="1"/>
</dbReference>
<dbReference type="GO" id="GO:0004792">
    <property type="term" value="F:thiosulfate-cyanide sulfurtransferase activity"/>
    <property type="evidence" value="ECO:0007669"/>
    <property type="project" value="InterPro"/>
</dbReference>
<sequence>MGDRTAKNALFTEFAAVGKALGSPTRLELLDILAQGPRSVDELATTAQVGVSTCSAHLQTLREAGLIDARRDGKRIFYSLAGKDVLGLWDHLRRVAQLHRPHTEVARRAYLGPEDTTAVASDELLHRIESGDAVVLDVRPTPEYAAGHLPGALNIPLEELAERLAELPADRQIVAYCRGRYCVLAHDAVRLLDQHGLAAQRAADGVLEWKLAGLPLETAAAGIGSPADDGTDRALAR</sequence>
<dbReference type="CDD" id="cd00158">
    <property type="entry name" value="RHOD"/>
    <property type="match status" value="1"/>
</dbReference>
<dbReference type="SUPFAM" id="SSF52821">
    <property type="entry name" value="Rhodanese/Cell cycle control phosphatase"/>
    <property type="match status" value="1"/>
</dbReference>
<evidence type="ECO:0000259" key="5">
    <source>
        <dbReference type="PROSITE" id="PS50987"/>
    </source>
</evidence>
<organism evidence="6 7">
    <name type="scientific">Mycolicibacterium chlorophenolicum</name>
    <dbReference type="NCBI Taxonomy" id="37916"/>
    <lineage>
        <taxon>Bacteria</taxon>
        <taxon>Bacillati</taxon>
        <taxon>Actinomycetota</taxon>
        <taxon>Actinomycetes</taxon>
        <taxon>Mycobacteriales</taxon>
        <taxon>Mycobacteriaceae</taxon>
        <taxon>Mycolicibacterium</taxon>
    </lineage>
</organism>
<keyword evidence="7" id="KW-1185">Reference proteome</keyword>
<dbReference type="EMBL" id="JYNL01000041">
    <property type="protein sequence ID" value="KMO72888.1"/>
    <property type="molecule type" value="Genomic_DNA"/>
</dbReference>
<dbReference type="Proteomes" id="UP000036513">
    <property type="component" value="Unassembled WGS sequence"/>
</dbReference>
<dbReference type="InterPro" id="IPR001763">
    <property type="entry name" value="Rhodanese-like_dom"/>
</dbReference>
<dbReference type="Pfam" id="PF00581">
    <property type="entry name" value="Rhodanese"/>
    <property type="match status" value="1"/>
</dbReference>
<dbReference type="InterPro" id="IPR001307">
    <property type="entry name" value="Thiosulphate_STrfase_CS"/>
</dbReference>
<dbReference type="CDD" id="cd00090">
    <property type="entry name" value="HTH_ARSR"/>
    <property type="match status" value="1"/>
</dbReference>
<dbReference type="PROSITE" id="PS00380">
    <property type="entry name" value="RHODANESE_1"/>
    <property type="match status" value="1"/>
</dbReference>
<dbReference type="SMART" id="SM00418">
    <property type="entry name" value="HTH_ARSR"/>
    <property type="match status" value="1"/>
</dbReference>
<dbReference type="InterPro" id="IPR051011">
    <property type="entry name" value="Metal_resp_trans_reg"/>
</dbReference>
<dbReference type="InterPro" id="IPR036873">
    <property type="entry name" value="Rhodanese-like_dom_sf"/>
</dbReference>
<name>A0A0J6VTT6_9MYCO</name>